<keyword evidence="5 7" id="KW-0378">Hydrolase</keyword>
<organism evidence="8 9">
    <name type="scientific">Microscilla marina ATCC 23134</name>
    <dbReference type="NCBI Taxonomy" id="313606"/>
    <lineage>
        <taxon>Bacteria</taxon>
        <taxon>Pseudomonadati</taxon>
        <taxon>Bacteroidota</taxon>
        <taxon>Cytophagia</taxon>
        <taxon>Cytophagales</taxon>
        <taxon>Microscillaceae</taxon>
        <taxon>Microscilla</taxon>
    </lineage>
</organism>
<dbReference type="AlphaFoldDB" id="A1ZZV0"/>
<dbReference type="NCBIfam" id="TIGR00043">
    <property type="entry name" value="rRNA maturation RNase YbeY"/>
    <property type="match status" value="1"/>
</dbReference>
<evidence type="ECO:0000256" key="2">
    <source>
        <dbReference type="ARBA" id="ARBA00022722"/>
    </source>
</evidence>
<dbReference type="PANTHER" id="PTHR46986">
    <property type="entry name" value="ENDORIBONUCLEASE YBEY, CHLOROPLASTIC"/>
    <property type="match status" value="1"/>
</dbReference>
<feature type="binding site" evidence="7">
    <location>
        <position position="133"/>
    </location>
    <ligand>
        <name>Zn(2+)</name>
        <dbReference type="ChEBI" id="CHEBI:29105"/>
        <note>catalytic</note>
    </ligand>
</feature>
<dbReference type="HAMAP" id="MF_00009">
    <property type="entry name" value="Endoribonucl_YbeY"/>
    <property type="match status" value="1"/>
</dbReference>
<evidence type="ECO:0000256" key="6">
    <source>
        <dbReference type="ARBA" id="ARBA00022833"/>
    </source>
</evidence>
<name>A1ZZV0_MICM2</name>
<keyword evidence="9" id="KW-1185">Reference proteome</keyword>
<dbReference type="GO" id="GO:0005737">
    <property type="term" value="C:cytoplasm"/>
    <property type="evidence" value="ECO:0007669"/>
    <property type="project" value="UniProtKB-SubCell"/>
</dbReference>
<dbReference type="Gene3D" id="3.40.390.30">
    <property type="entry name" value="Metalloproteases ('zincins'), catalytic domain"/>
    <property type="match status" value="1"/>
</dbReference>
<protein>
    <recommendedName>
        <fullName evidence="7">Endoribonuclease YbeY</fullName>
        <ecNumber evidence="7">3.1.-.-</ecNumber>
    </recommendedName>
</protein>
<keyword evidence="4 7" id="KW-0255">Endonuclease</keyword>
<dbReference type="Pfam" id="PF02130">
    <property type="entry name" value="YbeY"/>
    <property type="match status" value="1"/>
</dbReference>
<dbReference type="RefSeq" id="WP_002705537.1">
    <property type="nucleotide sequence ID" value="NZ_AAWS01000082.1"/>
</dbReference>
<dbReference type="InterPro" id="IPR023091">
    <property type="entry name" value="MetalPrtase_cat_dom_sf_prd"/>
</dbReference>
<dbReference type="PANTHER" id="PTHR46986:SF1">
    <property type="entry name" value="ENDORIBONUCLEASE YBEY, CHLOROPLASTIC"/>
    <property type="match status" value="1"/>
</dbReference>
<gene>
    <name evidence="7" type="primary">ybeY</name>
    <name evidence="8" type="ORF">M23134_02487</name>
</gene>
<dbReference type="GO" id="GO:0004222">
    <property type="term" value="F:metalloendopeptidase activity"/>
    <property type="evidence" value="ECO:0007669"/>
    <property type="project" value="InterPro"/>
</dbReference>
<comment type="cofactor">
    <cofactor evidence="7">
        <name>Zn(2+)</name>
        <dbReference type="ChEBI" id="CHEBI:29105"/>
    </cofactor>
    <text evidence="7">Binds 1 zinc ion.</text>
</comment>
<proteinExistence type="inferred from homology"/>
<dbReference type="eggNOG" id="COG0319">
    <property type="taxonomic scope" value="Bacteria"/>
</dbReference>
<accession>A1ZZV0</accession>
<evidence type="ECO:0000256" key="4">
    <source>
        <dbReference type="ARBA" id="ARBA00022759"/>
    </source>
</evidence>
<dbReference type="GO" id="GO:0006364">
    <property type="term" value="P:rRNA processing"/>
    <property type="evidence" value="ECO:0007669"/>
    <property type="project" value="UniProtKB-UniRule"/>
</dbReference>
<comment type="caution">
    <text evidence="8">The sequence shown here is derived from an EMBL/GenBank/DDBJ whole genome shotgun (WGS) entry which is preliminary data.</text>
</comment>
<evidence type="ECO:0000256" key="7">
    <source>
        <dbReference type="HAMAP-Rule" id="MF_00009"/>
    </source>
</evidence>
<keyword evidence="7" id="KW-0963">Cytoplasm</keyword>
<evidence type="ECO:0000313" key="8">
    <source>
        <dbReference type="EMBL" id="EAY24111.1"/>
    </source>
</evidence>
<dbReference type="GO" id="GO:0004521">
    <property type="term" value="F:RNA endonuclease activity"/>
    <property type="evidence" value="ECO:0007669"/>
    <property type="project" value="UniProtKB-UniRule"/>
</dbReference>
<comment type="function">
    <text evidence="7">Single strand-specific metallo-endoribonuclease involved in late-stage 70S ribosome quality control and in maturation of the 3' terminus of the 16S rRNA.</text>
</comment>
<dbReference type="PROSITE" id="PS01306">
    <property type="entry name" value="UPF0054"/>
    <property type="match status" value="1"/>
</dbReference>
<dbReference type="SUPFAM" id="SSF55486">
    <property type="entry name" value="Metalloproteases ('zincins'), catalytic domain"/>
    <property type="match status" value="1"/>
</dbReference>
<comment type="subcellular location">
    <subcellularLocation>
        <location evidence="7">Cytoplasm</location>
    </subcellularLocation>
</comment>
<keyword evidence="3 7" id="KW-0479">Metal-binding</keyword>
<keyword evidence="7" id="KW-0698">rRNA processing</keyword>
<dbReference type="Proteomes" id="UP000004095">
    <property type="component" value="Unassembled WGS sequence"/>
</dbReference>
<dbReference type="InterPro" id="IPR002036">
    <property type="entry name" value="YbeY"/>
</dbReference>
<evidence type="ECO:0000256" key="3">
    <source>
        <dbReference type="ARBA" id="ARBA00022723"/>
    </source>
</evidence>
<keyword evidence="6 7" id="KW-0862">Zinc</keyword>
<dbReference type="EC" id="3.1.-.-" evidence="7"/>
<feature type="binding site" evidence="7">
    <location>
        <position position="123"/>
    </location>
    <ligand>
        <name>Zn(2+)</name>
        <dbReference type="ChEBI" id="CHEBI:29105"/>
        <note>catalytic</note>
    </ligand>
</feature>
<sequence>MSSEFEDVLQSSQNNGRVYFFSEQTDFVLSKEAEAIKWVNLIAEQANYKINGLNYIFCNDAYLHQINVEYLDHDTYTDIITFDNSEEEQLIEGDIFISIDRIRENAATYNASFAVELHRVMAHGLLHLLGFGDKTDDEKLIMRTQEDKALTLWSTTL</sequence>
<dbReference type="EMBL" id="AAWS01000082">
    <property type="protein sequence ID" value="EAY24111.1"/>
    <property type="molecule type" value="Genomic_DNA"/>
</dbReference>
<reference evidence="8 9" key="1">
    <citation type="submission" date="2007-01" db="EMBL/GenBank/DDBJ databases">
        <authorList>
            <person name="Haygood M."/>
            <person name="Podell S."/>
            <person name="Anderson C."/>
            <person name="Hopkinson B."/>
            <person name="Roe K."/>
            <person name="Barbeau K."/>
            <person name="Gaasterland T."/>
            <person name="Ferriera S."/>
            <person name="Johnson J."/>
            <person name="Kravitz S."/>
            <person name="Beeson K."/>
            <person name="Sutton G."/>
            <person name="Rogers Y.-H."/>
            <person name="Friedman R."/>
            <person name="Frazier M."/>
            <person name="Venter J.C."/>
        </authorList>
    </citation>
    <scope>NUCLEOTIDE SEQUENCE [LARGE SCALE GENOMIC DNA]</scope>
    <source>
        <strain evidence="8 9">ATCC 23134</strain>
    </source>
</reference>
<evidence type="ECO:0000313" key="9">
    <source>
        <dbReference type="Proteomes" id="UP000004095"/>
    </source>
</evidence>
<evidence type="ECO:0000256" key="1">
    <source>
        <dbReference type="ARBA" id="ARBA00010875"/>
    </source>
</evidence>
<evidence type="ECO:0000256" key="5">
    <source>
        <dbReference type="ARBA" id="ARBA00022801"/>
    </source>
</evidence>
<feature type="binding site" evidence="7">
    <location>
        <position position="127"/>
    </location>
    <ligand>
        <name>Zn(2+)</name>
        <dbReference type="ChEBI" id="CHEBI:29105"/>
        <note>catalytic</note>
    </ligand>
</feature>
<dbReference type="OrthoDB" id="9811984at2"/>
<comment type="similarity">
    <text evidence="1 7">Belongs to the endoribonuclease YbeY family.</text>
</comment>
<dbReference type="InterPro" id="IPR020549">
    <property type="entry name" value="YbeY_CS"/>
</dbReference>
<dbReference type="GO" id="GO:0008270">
    <property type="term" value="F:zinc ion binding"/>
    <property type="evidence" value="ECO:0007669"/>
    <property type="project" value="UniProtKB-UniRule"/>
</dbReference>
<keyword evidence="7" id="KW-0690">Ribosome biogenesis</keyword>
<keyword evidence="2 7" id="KW-0540">Nuclease</keyword>